<dbReference type="InterPro" id="IPR002559">
    <property type="entry name" value="Transposase_11"/>
</dbReference>
<dbReference type="EMBL" id="BA000035">
    <property type="protein sequence ID" value="BAC19100.1"/>
    <property type="molecule type" value="Genomic_DNA"/>
</dbReference>
<dbReference type="Proteomes" id="UP000001409">
    <property type="component" value="Chromosome"/>
</dbReference>
<sequence>MSGGSDDGLFPEETLQRVPAPDPVEAPVDKRFAPFNPHAVMLLPPSLDEWLPDNHLARFIADLVDTELDLTGFYDSYTRSKGRPPYDPRMMLRVMLYGYCTGVRSSRKLETACIDSVAFRWLAAGAGPDFRAFSRFRARHLQALAGVFVQALALCREAGMVKLGTVALDGTKVQANASRRKAMSYQRLVPAEEKLAEQVEQMLNDAATTDEVEDQRYGVDARGDELPEELVSRSARLATLRRARQQLEQDAADKARQVAETKARDRGDDDDTVADKGQAAADTAVVKPSAQRNFTDPDARIMKLSSGGFDYCYNAQTVVDAEHQVIVATELSNTATDVGATVPMVLATAEQLGVWPARWLMDAGYCSKKNLTEVAGLEDTHDTEFFIATGRVKHGEKIPDAPRGRIPNDATLRERMGRRLRTKRGKAVYGKRKSVIEPVFGQIATRQGKHVVLRGLAAARAEWDLVAGCHNLLKLFSFRQTA</sequence>
<dbReference type="KEGG" id="cef:CE2290"/>
<dbReference type="PANTHER" id="PTHR33408">
    <property type="entry name" value="TRANSPOSASE"/>
    <property type="match status" value="1"/>
</dbReference>
<dbReference type="GO" id="GO:0003677">
    <property type="term" value="F:DNA binding"/>
    <property type="evidence" value="ECO:0007669"/>
    <property type="project" value="InterPro"/>
</dbReference>
<name>Q8CMH4_COREF</name>
<dbReference type="Pfam" id="PF05598">
    <property type="entry name" value="DUF772"/>
    <property type="match status" value="1"/>
</dbReference>
<organism evidence="4 5">
    <name type="scientific">Corynebacterium efficiens (strain DSM 44549 / YS-314 / AJ 12310 / JCM 11189 / NBRC 100395)</name>
    <dbReference type="NCBI Taxonomy" id="196164"/>
    <lineage>
        <taxon>Bacteria</taxon>
        <taxon>Bacillati</taxon>
        <taxon>Actinomycetota</taxon>
        <taxon>Actinomycetes</taxon>
        <taxon>Mycobacteriales</taxon>
        <taxon>Corynebacteriaceae</taxon>
        <taxon>Corynebacterium</taxon>
    </lineage>
</organism>
<accession>C8NSP7</accession>
<keyword evidence="5" id="KW-1185">Reference proteome</keyword>
<dbReference type="NCBIfam" id="NF033551">
    <property type="entry name" value="transpos_IS1182"/>
    <property type="match status" value="1"/>
</dbReference>
<evidence type="ECO:0008006" key="6">
    <source>
        <dbReference type="Google" id="ProtNLM"/>
    </source>
</evidence>
<evidence type="ECO:0000313" key="5">
    <source>
        <dbReference type="Proteomes" id="UP000001409"/>
    </source>
</evidence>
<dbReference type="eggNOG" id="COG3666">
    <property type="taxonomic scope" value="Bacteria"/>
</dbReference>
<reference evidence="4 5" key="1">
    <citation type="journal article" date="2003" name="Genome Res.">
        <title>Comparative complete genome sequence analysis of the amino acid replacements responsible for the thermostability of Corynebacterium efficiens.</title>
        <authorList>
            <person name="Nishio Y."/>
            <person name="Nakamura Y."/>
            <person name="Kawarabayasi Y."/>
            <person name="Usuda Y."/>
            <person name="Kimura E."/>
            <person name="Sugimoto S."/>
            <person name="Matsui K."/>
            <person name="Yamagishi A."/>
            <person name="Kikuchi H."/>
            <person name="Ikeo K."/>
            <person name="Gojobori T."/>
        </authorList>
    </citation>
    <scope>NUCLEOTIDE SEQUENCE [LARGE SCALE GENOMIC DNA]</scope>
    <source>
        <strain evidence="5">DSM 44549 / YS-314 / AJ 12310 / JCM 11189 / NBRC 100395</strain>
        <strain evidence="4">YS-314</strain>
    </source>
</reference>
<dbReference type="KEGG" id="cef:CE1580"/>
<feature type="compositionally biased region" description="Basic and acidic residues" evidence="1">
    <location>
        <begin position="248"/>
        <end position="267"/>
    </location>
</feature>
<dbReference type="RefSeq" id="WP_006770545.1">
    <property type="nucleotide sequence ID" value="NC_004369.1"/>
</dbReference>
<dbReference type="Pfam" id="PF01609">
    <property type="entry name" value="DDE_Tnp_1"/>
    <property type="match status" value="1"/>
</dbReference>
<evidence type="ECO:0000259" key="2">
    <source>
        <dbReference type="Pfam" id="PF01609"/>
    </source>
</evidence>
<feature type="region of interest" description="Disordered" evidence="1">
    <location>
        <begin position="1"/>
        <end position="23"/>
    </location>
</feature>
<feature type="domain" description="Transposase InsH N-terminal" evidence="3">
    <location>
        <begin position="46"/>
        <end position="139"/>
    </location>
</feature>
<dbReference type="EMBL" id="BA000035">
    <property type="protein sequence ID" value="BAC18390.1"/>
    <property type="molecule type" value="Genomic_DNA"/>
</dbReference>
<dbReference type="OrthoDB" id="4227096at2"/>
<dbReference type="HOGENOM" id="CLU_021293_12_2_11"/>
<dbReference type="InterPro" id="IPR047629">
    <property type="entry name" value="IS1182_transpos"/>
</dbReference>
<dbReference type="InterPro" id="IPR008490">
    <property type="entry name" value="Transposase_InsH_N"/>
</dbReference>
<proteinExistence type="predicted"/>
<dbReference type="AlphaFoldDB" id="Q8CMH4"/>
<feature type="region of interest" description="Disordered" evidence="1">
    <location>
        <begin position="248"/>
        <end position="287"/>
    </location>
</feature>
<evidence type="ECO:0000256" key="1">
    <source>
        <dbReference type="SAM" id="MobiDB-lite"/>
    </source>
</evidence>
<dbReference type="EMBL" id="BA000035">
    <property type="protein sequence ID" value="BAC17105.1"/>
    <property type="molecule type" value="Genomic_DNA"/>
</dbReference>
<accession>Q8CMH4</accession>
<dbReference type="KEGG" id="cef:CE0391"/>
<evidence type="ECO:0000259" key="3">
    <source>
        <dbReference type="Pfam" id="PF05598"/>
    </source>
</evidence>
<dbReference type="EMBL" id="BA000035">
    <property type="protein sequence ID" value="BAC17201.1"/>
    <property type="molecule type" value="Genomic_DNA"/>
</dbReference>
<dbReference type="KEGG" id="cef:CE0295"/>
<feature type="domain" description="Transposase IS4-like" evidence="2">
    <location>
        <begin position="309"/>
        <end position="472"/>
    </location>
</feature>
<dbReference type="GO" id="GO:0004803">
    <property type="term" value="F:transposase activity"/>
    <property type="evidence" value="ECO:0007669"/>
    <property type="project" value="InterPro"/>
</dbReference>
<dbReference type="GO" id="GO:0006313">
    <property type="term" value="P:DNA transposition"/>
    <property type="evidence" value="ECO:0007669"/>
    <property type="project" value="InterPro"/>
</dbReference>
<protein>
    <recommendedName>
        <fullName evidence="6">Transposase</fullName>
    </recommendedName>
</protein>
<evidence type="ECO:0000313" key="4">
    <source>
        <dbReference type="EMBL" id="BAC17105.1"/>
    </source>
</evidence>